<sequence length="253" mass="28596">MAHKATSWAWELKLPGTRKLVLLALADMADEYNSCYPGQERLAEMTSVAVSTVRRALSELEQDGLIVRARRVRADGTRTSDRYRLALGAQPVRLTTGQSDSPNRSITTRSTGQDDRAYESSSNESPEESPDKRIYPSAFENAWSHWPRKNDKARALQQWQTIRRQHPDLDLTAAIIAHGDAHVAAGTPSRYVPYLKTWLSGKGWNDPLAEARTDNARKTPAYANNLDVVRYFEQEEQREQDRSLEAAHSRFGN</sequence>
<evidence type="ECO:0000256" key="1">
    <source>
        <dbReference type="SAM" id="MobiDB-lite"/>
    </source>
</evidence>
<proteinExistence type="predicted"/>
<dbReference type="Proteomes" id="UP001318300">
    <property type="component" value="Unassembled WGS sequence"/>
</dbReference>
<dbReference type="InterPro" id="IPR036390">
    <property type="entry name" value="WH_DNA-bd_sf"/>
</dbReference>
<accession>A0ABX0TD62</accession>
<dbReference type="EMBL" id="JAAOYO010000004">
    <property type="protein sequence ID" value="NII42133.1"/>
    <property type="molecule type" value="Genomic_DNA"/>
</dbReference>
<comment type="caution">
    <text evidence="2">The sequence shown here is derived from an EMBL/GenBank/DDBJ whole genome shotgun (WGS) entry which is preliminary data.</text>
</comment>
<reference evidence="2 3" key="1">
    <citation type="submission" date="2020-03" db="EMBL/GenBank/DDBJ databases">
        <title>Above-ground endophytic microbial communities from plants in different locations in the United States.</title>
        <authorList>
            <person name="Frank C."/>
        </authorList>
    </citation>
    <scope>NUCLEOTIDE SEQUENCE [LARGE SCALE GENOMIC DNA]</scope>
    <source>
        <strain evidence="2 3">WW7</strain>
    </source>
</reference>
<dbReference type="RefSeq" id="WP_166781130.1">
    <property type="nucleotide sequence ID" value="NZ_JAAOYO010000004.1"/>
</dbReference>
<dbReference type="InterPro" id="IPR036388">
    <property type="entry name" value="WH-like_DNA-bd_sf"/>
</dbReference>
<organism evidence="2 3">
    <name type="scientific">Curtobacterium salicis</name>
    <dbReference type="NCBI Taxonomy" id="1779862"/>
    <lineage>
        <taxon>Bacteria</taxon>
        <taxon>Bacillati</taxon>
        <taxon>Actinomycetota</taxon>
        <taxon>Actinomycetes</taxon>
        <taxon>Micrococcales</taxon>
        <taxon>Microbacteriaceae</taxon>
        <taxon>Curtobacterium</taxon>
    </lineage>
</organism>
<evidence type="ECO:0008006" key="4">
    <source>
        <dbReference type="Google" id="ProtNLM"/>
    </source>
</evidence>
<keyword evidence="3" id="KW-1185">Reference proteome</keyword>
<evidence type="ECO:0000313" key="2">
    <source>
        <dbReference type="EMBL" id="NII42133.1"/>
    </source>
</evidence>
<evidence type="ECO:0000313" key="3">
    <source>
        <dbReference type="Proteomes" id="UP001318300"/>
    </source>
</evidence>
<feature type="compositionally biased region" description="Polar residues" evidence="1">
    <location>
        <begin position="93"/>
        <end position="111"/>
    </location>
</feature>
<dbReference type="SUPFAM" id="SSF46785">
    <property type="entry name" value="Winged helix' DNA-binding domain"/>
    <property type="match status" value="1"/>
</dbReference>
<dbReference type="Pfam" id="PF13730">
    <property type="entry name" value="HTH_36"/>
    <property type="match status" value="1"/>
</dbReference>
<dbReference type="Gene3D" id="1.10.10.10">
    <property type="entry name" value="Winged helix-like DNA-binding domain superfamily/Winged helix DNA-binding domain"/>
    <property type="match status" value="1"/>
</dbReference>
<gene>
    <name evidence="2" type="ORF">E9228_002791</name>
</gene>
<feature type="region of interest" description="Disordered" evidence="1">
    <location>
        <begin position="90"/>
        <end position="134"/>
    </location>
</feature>
<name>A0ABX0TD62_9MICO</name>
<protein>
    <recommendedName>
        <fullName evidence="4">Helix-turn-helix domain-containing protein</fullName>
    </recommendedName>
</protein>